<comment type="caution">
    <text evidence="1">The sequence shown here is derived from an EMBL/GenBank/DDBJ whole genome shotgun (WGS) entry which is preliminary data.</text>
</comment>
<organism evidence="1">
    <name type="scientific">marine sediment metagenome</name>
    <dbReference type="NCBI Taxonomy" id="412755"/>
    <lineage>
        <taxon>unclassified sequences</taxon>
        <taxon>metagenomes</taxon>
        <taxon>ecological metagenomes</taxon>
    </lineage>
</organism>
<name>X1G3Z3_9ZZZZ</name>
<dbReference type="AlphaFoldDB" id="X1G3Z3"/>
<evidence type="ECO:0008006" key="2">
    <source>
        <dbReference type="Google" id="ProtNLM"/>
    </source>
</evidence>
<accession>X1G3Z3</accession>
<proteinExistence type="predicted"/>
<dbReference type="Gene3D" id="1.10.10.60">
    <property type="entry name" value="Homeodomain-like"/>
    <property type="match status" value="1"/>
</dbReference>
<protein>
    <recommendedName>
        <fullName evidence="2">Myb-like domain-containing protein</fullName>
    </recommendedName>
</protein>
<dbReference type="EMBL" id="BARU01008064">
    <property type="protein sequence ID" value="GAH36299.1"/>
    <property type="molecule type" value="Genomic_DNA"/>
</dbReference>
<gene>
    <name evidence="1" type="ORF">S03H2_15846</name>
</gene>
<reference evidence="1" key="1">
    <citation type="journal article" date="2014" name="Front. Microbiol.">
        <title>High frequency of phylogenetically diverse reductive dehalogenase-homologous genes in deep subseafloor sedimentary metagenomes.</title>
        <authorList>
            <person name="Kawai M."/>
            <person name="Futagami T."/>
            <person name="Toyoda A."/>
            <person name="Takaki Y."/>
            <person name="Nishi S."/>
            <person name="Hori S."/>
            <person name="Arai W."/>
            <person name="Tsubouchi T."/>
            <person name="Morono Y."/>
            <person name="Uchiyama I."/>
            <person name="Ito T."/>
            <person name="Fujiyama A."/>
            <person name="Inagaki F."/>
            <person name="Takami H."/>
        </authorList>
    </citation>
    <scope>NUCLEOTIDE SEQUENCE</scope>
    <source>
        <strain evidence="1">Expedition CK06-06</strain>
    </source>
</reference>
<sequence>MAMAKRKQKSGAWSKDEVKLLKKLFRSTSTAAVAKKLNRKAASVQSKATKLGLKKTKEYLKSIGRTK</sequence>
<evidence type="ECO:0000313" key="1">
    <source>
        <dbReference type="EMBL" id="GAH36299.1"/>
    </source>
</evidence>